<keyword evidence="1" id="KW-1133">Transmembrane helix</keyword>
<dbReference type="AlphaFoldDB" id="A0A506PLB4"/>
<comment type="caution">
    <text evidence="2">The sequence shown here is derived from an EMBL/GenBank/DDBJ whole genome shotgun (WGS) entry which is preliminary data.</text>
</comment>
<gene>
    <name evidence="2" type="ORF">FJ651_07490</name>
</gene>
<feature type="transmembrane region" description="Helical" evidence="1">
    <location>
        <begin position="12"/>
        <end position="38"/>
    </location>
</feature>
<dbReference type="OrthoDB" id="1525231at2"/>
<keyword evidence="1" id="KW-0812">Transmembrane</keyword>
<organism evidence="2 3">
    <name type="scientific">Paucihalobacter ruber</name>
    <dbReference type="NCBI Taxonomy" id="2567861"/>
    <lineage>
        <taxon>Bacteria</taxon>
        <taxon>Pseudomonadati</taxon>
        <taxon>Bacteroidota</taxon>
        <taxon>Flavobacteriia</taxon>
        <taxon>Flavobacteriales</taxon>
        <taxon>Flavobacteriaceae</taxon>
        <taxon>Paucihalobacter</taxon>
    </lineage>
</organism>
<sequence>MMKSIHKNFIATLILGLLFSFFLPWWNVMVAAFVAGILFPLKKWLAFFTPFLAIFILWSFQTSIISASNDFILAKKIAQLLYVNNTILLIILTGIIGGLAAGLAGVYGKQFLNILKNQPQ</sequence>
<dbReference type="Proteomes" id="UP000317332">
    <property type="component" value="Unassembled WGS sequence"/>
</dbReference>
<accession>A0A506PLB4</accession>
<dbReference type="RefSeq" id="WP_140989889.1">
    <property type="nucleotide sequence ID" value="NZ_VHIQ01000003.1"/>
</dbReference>
<keyword evidence="1" id="KW-0472">Membrane</keyword>
<name>A0A506PLB4_9FLAO</name>
<evidence type="ECO:0000313" key="2">
    <source>
        <dbReference type="EMBL" id="TPV33992.1"/>
    </source>
</evidence>
<keyword evidence="3" id="KW-1185">Reference proteome</keyword>
<protein>
    <submittedName>
        <fullName evidence="2">Uncharacterized protein</fullName>
    </submittedName>
</protein>
<feature type="transmembrane region" description="Helical" evidence="1">
    <location>
        <begin position="44"/>
        <end position="65"/>
    </location>
</feature>
<feature type="transmembrane region" description="Helical" evidence="1">
    <location>
        <begin position="86"/>
        <end position="107"/>
    </location>
</feature>
<evidence type="ECO:0000313" key="3">
    <source>
        <dbReference type="Proteomes" id="UP000317332"/>
    </source>
</evidence>
<reference evidence="2 3" key="1">
    <citation type="submission" date="2019-06" db="EMBL/GenBank/DDBJ databases">
        <title>Flavobacteriaceae Paucihalobacterium erythroidium CWB-1, complete genome.</title>
        <authorList>
            <person name="Wu S."/>
        </authorList>
    </citation>
    <scope>NUCLEOTIDE SEQUENCE [LARGE SCALE GENOMIC DNA]</scope>
    <source>
        <strain evidence="2 3">CWB-1</strain>
    </source>
</reference>
<dbReference type="EMBL" id="VHIQ01000003">
    <property type="protein sequence ID" value="TPV33992.1"/>
    <property type="molecule type" value="Genomic_DNA"/>
</dbReference>
<proteinExistence type="predicted"/>
<evidence type="ECO:0000256" key="1">
    <source>
        <dbReference type="SAM" id="Phobius"/>
    </source>
</evidence>